<feature type="domain" description="HTH araC/xylS-type" evidence="4">
    <location>
        <begin position="191"/>
        <end position="289"/>
    </location>
</feature>
<dbReference type="KEGG" id="ccro:CMC5_049640"/>
<keyword evidence="6" id="KW-1185">Reference proteome</keyword>
<proteinExistence type="predicted"/>
<organism evidence="5 6">
    <name type="scientific">Chondromyces crocatus</name>
    <dbReference type="NCBI Taxonomy" id="52"/>
    <lineage>
        <taxon>Bacteria</taxon>
        <taxon>Pseudomonadati</taxon>
        <taxon>Myxococcota</taxon>
        <taxon>Polyangia</taxon>
        <taxon>Polyangiales</taxon>
        <taxon>Polyangiaceae</taxon>
        <taxon>Chondromyces</taxon>
    </lineage>
</organism>
<dbReference type="InterPro" id="IPR009594">
    <property type="entry name" value="Tscrpt_reg_HTH_AraC_N"/>
</dbReference>
<dbReference type="Pfam" id="PF12833">
    <property type="entry name" value="HTH_18"/>
    <property type="match status" value="1"/>
</dbReference>
<dbReference type="PROSITE" id="PS01124">
    <property type="entry name" value="HTH_ARAC_FAMILY_2"/>
    <property type="match status" value="1"/>
</dbReference>
<protein>
    <submittedName>
        <fullName evidence="5">AraC family transcriptional regulator</fullName>
    </submittedName>
</protein>
<dbReference type="GO" id="GO:0003700">
    <property type="term" value="F:DNA-binding transcription factor activity"/>
    <property type="evidence" value="ECO:0007669"/>
    <property type="project" value="InterPro"/>
</dbReference>
<dbReference type="OrthoDB" id="9802263at2"/>
<dbReference type="PANTHER" id="PTHR43436">
    <property type="entry name" value="ARAC-FAMILY TRANSCRIPTIONAL REGULATOR"/>
    <property type="match status" value="1"/>
</dbReference>
<dbReference type="InterPro" id="IPR018062">
    <property type="entry name" value="HTH_AraC-typ_CS"/>
</dbReference>
<keyword evidence="2" id="KW-0238">DNA-binding</keyword>
<dbReference type="SMART" id="SM00342">
    <property type="entry name" value="HTH_ARAC"/>
    <property type="match status" value="1"/>
</dbReference>
<dbReference type="Pfam" id="PF06719">
    <property type="entry name" value="AraC_N"/>
    <property type="match status" value="1"/>
</dbReference>
<dbReference type="PATRIC" id="fig|52.7.peg.5492"/>
<dbReference type="PANTHER" id="PTHR43436:SF2">
    <property type="entry name" value="ARAC_XYLS FAMILY TRANSCRIPTIONAL REGULATOR"/>
    <property type="match status" value="1"/>
</dbReference>
<dbReference type="Proteomes" id="UP000067626">
    <property type="component" value="Chromosome"/>
</dbReference>
<evidence type="ECO:0000256" key="1">
    <source>
        <dbReference type="ARBA" id="ARBA00023015"/>
    </source>
</evidence>
<sequence length="297" mass="32728">MVSLSVSTMKGIEELRTLAHRLSGQPGETPTALQGVTLLRLDAPLPPSPVLYTPRLCIGIDGRKEIANGEKVYEYGPGDELVVSVAVPVTGRILTVPYLAFAMEFHLVEIAQMHLELPPPEEASTAVLTGPASPELLDAVVRALRMLEHPDEVALLGPLVRREILFRVLSGPRGSMLRTLALDQGNVARIARAVAFLREHYAEPISIEHLARDAAMSVTSFHRHFKAVTAMSPLQYQKQLRLQEARHLLLGEALDVGTVSTRVGYESTTHFTREYARLFGAPPRRDAERLRARITEA</sequence>
<dbReference type="GO" id="GO:0043565">
    <property type="term" value="F:sequence-specific DNA binding"/>
    <property type="evidence" value="ECO:0007669"/>
    <property type="project" value="InterPro"/>
</dbReference>
<dbReference type="Gene3D" id="1.10.10.60">
    <property type="entry name" value="Homeodomain-like"/>
    <property type="match status" value="2"/>
</dbReference>
<dbReference type="InterPro" id="IPR009057">
    <property type="entry name" value="Homeodomain-like_sf"/>
</dbReference>
<dbReference type="EMBL" id="CP012159">
    <property type="protein sequence ID" value="AKT40808.1"/>
    <property type="molecule type" value="Genomic_DNA"/>
</dbReference>
<name>A0A0K1EJM8_CHOCO</name>
<accession>A0A0K1EJM8</accession>
<dbReference type="AlphaFoldDB" id="A0A0K1EJM8"/>
<reference evidence="5 6" key="1">
    <citation type="submission" date="2015-07" db="EMBL/GenBank/DDBJ databases">
        <title>Genome analysis of myxobacterium Chondromyces crocatus Cm c5 reveals a high potential for natural compound synthesis and the genetic basis for the loss of fruiting body formation.</title>
        <authorList>
            <person name="Zaburannyi N."/>
            <person name="Bunk B."/>
            <person name="Maier J."/>
            <person name="Overmann J."/>
            <person name="Mueller R."/>
        </authorList>
    </citation>
    <scope>NUCLEOTIDE SEQUENCE [LARGE SCALE GENOMIC DNA]</scope>
    <source>
        <strain evidence="5 6">Cm c5</strain>
    </source>
</reference>
<dbReference type="PROSITE" id="PS00041">
    <property type="entry name" value="HTH_ARAC_FAMILY_1"/>
    <property type="match status" value="1"/>
</dbReference>
<dbReference type="SUPFAM" id="SSF46689">
    <property type="entry name" value="Homeodomain-like"/>
    <property type="match status" value="2"/>
</dbReference>
<evidence type="ECO:0000259" key="4">
    <source>
        <dbReference type="PROSITE" id="PS01124"/>
    </source>
</evidence>
<dbReference type="InterPro" id="IPR018060">
    <property type="entry name" value="HTH_AraC"/>
</dbReference>
<gene>
    <name evidence="5" type="primary">araC</name>
    <name evidence="5" type="ORF">CMC5_049640</name>
</gene>
<evidence type="ECO:0000313" key="5">
    <source>
        <dbReference type="EMBL" id="AKT40808.1"/>
    </source>
</evidence>
<evidence type="ECO:0000256" key="2">
    <source>
        <dbReference type="ARBA" id="ARBA00023125"/>
    </source>
</evidence>
<keyword evidence="1" id="KW-0805">Transcription regulation</keyword>
<keyword evidence="3" id="KW-0804">Transcription</keyword>
<evidence type="ECO:0000313" key="6">
    <source>
        <dbReference type="Proteomes" id="UP000067626"/>
    </source>
</evidence>
<dbReference type="STRING" id="52.CMC5_049640"/>
<evidence type="ECO:0000256" key="3">
    <source>
        <dbReference type="ARBA" id="ARBA00023163"/>
    </source>
</evidence>